<dbReference type="Pfam" id="PF07679">
    <property type="entry name" value="I-set"/>
    <property type="match status" value="31"/>
</dbReference>
<comment type="subcellular location">
    <subcellularLocation>
        <location evidence="1">Cytoplasm</location>
    </subcellularLocation>
</comment>
<dbReference type="PANTHER" id="PTHR47633">
    <property type="entry name" value="IMMUNOGLOBULIN"/>
    <property type="match status" value="1"/>
</dbReference>
<evidence type="ECO:0000313" key="8">
    <source>
        <dbReference type="EMBL" id="VDD89652.1"/>
    </source>
</evidence>
<feature type="domain" description="Ig-like" evidence="7">
    <location>
        <begin position="684"/>
        <end position="775"/>
    </location>
</feature>
<evidence type="ECO:0000256" key="3">
    <source>
        <dbReference type="ARBA" id="ARBA00022737"/>
    </source>
</evidence>
<dbReference type="OrthoDB" id="6612025at2759"/>
<evidence type="ECO:0000313" key="9">
    <source>
        <dbReference type="Proteomes" id="UP000274131"/>
    </source>
</evidence>
<keyword evidence="5" id="KW-0393">Immunoglobulin domain</keyword>
<dbReference type="FunFam" id="2.60.40.10:FF:000107">
    <property type="entry name" value="Myosin, light chain kinase a"/>
    <property type="match status" value="1"/>
</dbReference>
<feature type="domain" description="Ig-like" evidence="7">
    <location>
        <begin position="951"/>
        <end position="1043"/>
    </location>
</feature>
<feature type="domain" description="Ig-like" evidence="7">
    <location>
        <begin position="3311"/>
        <end position="3401"/>
    </location>
</feature>
<dbReference type="InterPro" id="IPR013098">
    <property type="entry name" value="Ig_I-set"/>
</dbReference>
<dbReference type="FunFam" id="2.60.40.10:FF:000032">
    <property type="entry name" value="palladin isoform X1"/>
    <property type="match status" value="2"/>
</dbReference>
<organism evidence="10">
    <name type="scientific">Enterobius vermicularis</name>
    <name type="common">Human pinworm</name>
    <dbReference type="NCBI Taxonomy" id="51028"/>
    <lineage>
        <taxon>Eukaryota</taxon>
        <taxon>Metazoa</taxon>
        <taxon>Ecdysozoa</taxon>
        <taxon>Nematoda</taxon>
        <taxon>Chromadorea</taxon>
        <taxon>Rhabditida</taxon>
        <taxon>Spirurina</taxon>
        <taxon>Oxyuridomorpha</taxon>
        <taxon>Oxyuroidea</taxon>
        <taxon>Oxyuridae</taxon>
        <taxon>Enterobius</taxon>
    </lineage>
</organism>
<feature type="domain" description="Ig-like" evidence="7">
    <location>
        <begin position="1484"/>
        <end position="1575"/>
    </location>
</feature>
<gene>
    <name evidence="8" type="ORF">EVEC_LOCUS4403</name>
</gene>
<sequence>MSSPSAAMQKTPLQERQRSQLNQNVRTGPVQQRIPSPRMNVTRQRDDRVSPAVGDKPPQFIRLPTSASVVEGNSVLFEARVSGQPSPRLTWYHSDGSLLTEGGRVHIVNFGDGSSQLKIDKCNANDVDTYFCVAENSGGTAQARCYLNVLQTCCTFDFKQCFVMNFFNLEEAKTAAPQFVGKFQSVTVFEGDSLTLYCKASGEGVSTCWLKDGAPIVPSQKYKIENKGGGESTLQIIGAKMSDGGWYQCDATNKAGTSSLKGRVVVQARHKPASPMVARQQQMEEDAVPASKEPPKFSSTLKNLSLIEGQTALLECKFSPTDDPNLKIAWLLNGKALLASSRVTTLTDFGHALLEINPVTVFDRGEYTVVAVNTLGEARQTAIVEIVGQRNALSDASNRIATKRQETVTSKPAPPARIMEPPNFHSDLRSTEVFEGSHVHLEAKLTPIEDPDLVIEWFFNGELIKEGSRTRMVHEFGFATLDIFEVTAEDGGVYTCRATNVIGSAETYATVIVQRSVPRPESSQQIIDVEDAREMQYTKESYTQAPVFQTKILDYHCDKELGRSYFEARILPTNDPSLLVIWLKDGQPLAAANRIQTFHEFGCVSLTLNPTYPEDAGQYTCILRNACGETNCSAQLTTTFSAPLQLDSKHEESLAQIGYLEGHQVHIGPQEIDRPEEFFSMEPPRFARPLASRIEVDENEPVHFECRLQPASDVKMAVDWYHDGVPLPAAHRFKPMFDFGYVALDILYVYPEDSGTYTLVARNELGEIESSLDLIVHPHKTLYTEPQHPEGLDRIQELEQSRIRPLEHPADRECDAPPLFIGELENLELNENDDLHLELKLEPVNDPTMVVEWFVNGRPLTTGSRIKPQFDFGFLSVDLRGVIAEDSGVYCVRATNALGEAVKQCTINVTPRMAIVSETQHEESLDKIYKIENMKKYGREEVVDRVPQESPSFVQPLESDLGEIEEGAPVHLECQVRPIGDNSLKILWLKDGRPIPTGHRFRTFHDFGFVSLDILDVYAEDSGKYTCIAKNDFGETQSSSTFICHAKSTIVGHTNHPSSVARIQEIEAPKPAAEEVPDVTIPAPQFVKALGDGSTIGVTEGDNVYLEAQVTPTDDSSMTYEWLLNNRPLMKAHRFVLTHDFGYIALNILYIYPEDSGTYTLVVKNRSGECQSSVNIDCAVKDSMVTESFHPNSIQRIQELETPLQKVEKSPEAPPAAPQIVRPLPPKLDQVHESQTLHLEAQILPIDDNQLKVEWFHNGQPLKASSRYRLMNDFGFVSLDIDFIIAEDAGTYTLIVTNSEGRAETSTEFEVQLLKNILIETQHPESLRRIQEIEAMQPAKPEDEEYVPEHPVFTQPLRGPTDILKEGQSVHMDCMVQPINDPNLKIEWLLNGHPILFGSRIRTMHDFGYVGLEFLHIHPEDSGTYTCRAVNVAGDATTEFTLQCKPLRNIYLDTQHAESWARIQEIENREEIREPSPDQTFMPPTFTETLQNVEGLKEGDSVRLECRLQPVNDPSLKVFWERNGQPVPQGSRFMPARNFDYVTLDLLAVYAEDSGVYTCRAISEFGESATSCTIKCQPTDALLLDTQHQESWNIVQEIENRRPEEPIYEEPDKIAPYFVVDLPSHMGAFAEGTPVHFEGQIEPNNDNKLTVEWLHNGQPLANGHRFRTTHDFGYVALDILYAFPEDSGDWTCLIRNELGQAESTTSFSITGHDSIFQDTQHPESWQRIQEIEAPKKAAPEIPEKAPECPKFIETMDSIERIENQPVHFETRVTPINDPNLRISWYKDGAPLINSNRFRHTADFGFVALDIAYTVPEDTGIYTVVATNGVGEDSISAQLTVQEKSAILGDVQHERSWQKIQMMEQPKPAKSDEQAVSQEPPKFVRPVNSVTDLIEGQPAHFETLLEPISDPKMQITWYHNGHPLVASSRMTMRSDFGLCTLDIHYILPEDIGQYCCYARNDFGEDKTEGSLECQARANIISDVQHAESWRRIQEIEAPKEAPAPAAAPVYAKPTFTQPLQSIADLVEGGVAVLEARVIPVNDPNLQIQWFLNDSPLQQSNWYTMTNDFGCITLRIAPVYTRHSGVYSCKAVNEQGAAITSASITVVGEDNLQMETQHPESLQKIQQLESLDKYPKMEIPEAEYTKPVWTKSFDNIDNLQEGEIVFLNGLIEPAEDPNLKVEWFHNGAPLQNSNRYRHENSFGNVSLTIVHVLPQDSGLYTLKRSGVAGYEAILRDTQHPASWEKIQVLEAPVIVEEVEEVVQKEKPRFLSQLESYDGITEGDSVHLEATFQPARDPDLKVIWLKNNEPIGASQLVRIRSELGWTALDINGVNVDHNGVYTLKVVNSEGEAVTSASIKVAKIGDVLTETSHAESWKRIQEIEAPREKTPEPAPVVYDAPTIQTQIMDIECREGEPSHFEAIIAPVNDPKLTVTWLRNGQPLAHGSKFAISHDLGYCTLDIGYTYPEDEGIYQLQVVNESGRAVSSATLKCHSTEAILTDTQHEQSWRRIQEIEAPKAPVPELPPAPKIPPKFITEIKSFGDLSEGQPAHFEATLEPIDDPELVVQWYLNGEPVAASSRVKMISDFGWIILDINQTEPRDSGEWTCVATNAMGEATCSATLNISGKESIVLNSLQPQSLDRIREIEAVKPAPEEAPPRIFDAPQIVAHLSEQSGISEGESVHLECQYLPVDDPNLKVEWFKNDQPLFHANRYKMIQDFGFAILDILHLFAQVLHDSGKYTVRISNDAGVAETSVVLDVATKASLLLETQDENKARAVEDLEEMLHRRPEEVVKEEQKTVPVFIEPLTAPVTCDEGDRAHFSARYEPLNDNQLQVQWFLNGKPLKTGSRVKTINDFGFVVLEIWPTYPEDSGEYTCRAFNKVGEAVTSTQLTCTAKRAIITTSQLPESMSDAQRRIAELEAPKAPPPERADMDYGPPVFISQLQDHSDLIEGQVAHLEVQVEPVGDPRLKIEWLHDGKPIAHSSRMKNIHDFGFVVLELSPVEPQDTGTWTCRATNARGEAEVSCKIAVKGMSGIVYDWQSSSERKERINQLEDWLHRPKEYFEQPSREYEAPRFSTELQDLGKLKEADAIAFTCVLEPIGDPSLKIEWQHNGHAIPYSNRIQMTNDFGVVTLLIKHLIAQDTGEYKCFARNSKGEAETIGHIIVETSIEIEAPSVIEPLIERIEEVQEGESVHLECRVAPSNDPKLSVHWLKNGVPLLEASRFRPSFEFGFVTLDILYAYPEDSGEYNCIVVNDMGEASTKSIIQVLPKPALEFSPQAPGSNIENLESHLRMHTRAVLALSKDDAYVEALKRPPEFKTKMTNVGVEEGDYCRFETQIAPVNDPYMKVEWYKDKKPVLIGHRFRSTLDFGFASLDVLYALPDDTGEYTCVATNRYGQAITSANLACAGKKHIITESQLPQGVLVADVKNLGDQPYWSEETTEQPREKQAPQFTVKPRDLQSVENEPARFECAVIGNPKPKVIWYINGNQAIHGRRYKLNYDGMYYLTISNTKISDAGEVVAIAKNTEGEVLASCMLDVFQKKDFRHIQLKPTIFKTPDELQAREVTWQKETLGTLGEAFETAPKPDQQKLLRVEQAKLEFESLESEELKEKFAKAKGRGLSDQLAYVSLRFQKVLLTVEARRGTYKGLELEPVTLKPGRTSKYQPPEESMESVQLKAIPKAEKVIPPSGAMVPQPSWATDKKLGDVEGRYNRLPEVAPEVSVPARDQIQLKTAKPKRPEEIEHVKIEKDKAHLAPVVQKPEVPPEASIPAKQQVQIKQKYQPKQVKPMETTKIESEPLRDIPPVVKEKVVEPSIPSKHMLFYQTYREYAEKSAAGLLVETEKFHLKEESGEAVRNTHYLYSPRTRERTLGFHMIRPQPTKMGQTQKAPPNVLQQLKPVQAESGRSAKFSCNFDGAQPMKVTWLRDGVEIKPSFGFNITTTPTSSTLSIGKLKPEDGGEYICRIENVAGTVESFASLTVVAAVDRGVAPNFQQRMNDIRAPQNTTAQFTCTVTGSPAPNATWFKDGKPLPNDQRFLAVASDNQRTLTLTNILPSDTGIYESKARLNVILSRTGQGAEAGPKLEASRFQTQIQPVVAQEGGQAEFRAKYTGVPEPTIRWYRNNEPLKKSRYYEVFQGNGEAVFRILECYQEDVAEYKCEAVNTAGKATTVANLVLQPRVGGTRTAIITKATPNGKAPKIPAKPAPSGPPQFISKLTDIAARPGHTVKLVAEISGNPTPTVAWSFNNKPLYNSLDHKLSVVDGKATLEIPRATPANAGTYSITIRNQLGAAQCQAKLKVESR</sequence>
<dbReference type="InterPro" id="IPR007110">
    <property type="entry name" value="Ig-like_dom"/>
</dbReference>
<feature type="domain" description="Ig-like" evidence="7">
    <location>
        <begin position="520"/>
        <end position="637"/>
    </location>
</feature>
<feature type="domain" description="Ig-like" evidence="7">
    <location>
        <begin position="1749"/>
        <end position="1839"/>
    </location>
</feature>
<feature type="domain" description="Ig-like" evidence="7">
    <location>
        <begin position="58"/>
        <end position="148"/>
    </location>
</feature>
<dbReference type="PANTHER" id="PTHR47633:SF4">
    <property type="entry name" value="MYOPALLADIN ISOFORM X1"/>
    <property type="match status" value="1"/>
</dbReference>
<evidence type="ECO:0000256" key="4">
    <source>
        <dbReference type="ARBA" id="ARBA00023157"/>
    </source>
</evidence>
<evidence type="ECO:0000313" key="10">
    <source>
        <dbReference type="WBParaSite" id="EVEC_0000469501-mRNA-1"/>
    </source>
</evidence>
<evidence type="ECO:0000259" key="7">
    <source>
        <dbReference type="PROSITE" id="PS50835"/>
    </source>
</evidence>
<feature type="compositionally biased region" description="Polar residues" evidence="6">
    <location>
        <begin position="1"/>
        <end position="12"/>
    </location>
</feature>
<feature type="domain" description="Ig-like" evidence="7">
    <location>
        <begin position="3069"/>
        <end position="3157"/>
    </location>
</feature>
<dbReference type="FunFam" id="2.60.40.10:FF:000962">
    <property type="entry name" value="titin isoform X1"/>
    <property type="match status" value="8"/>
</dbReference>
<feature type="region of interest" description="Disordered" evidence="6">
    <location>
        <begin position="1"/>
        <end position="60"/>
    </location>
</feature>
<dbReference type="InterPro" id="IPR003599">
    <property type="entry name" value="Ig_sub"/>
</dbReference>
<dbReference type="Gene3D" id="2.60.40.10">
    <property type="entry name" value="Immunoglobulins"/>
    <property type="match status" value="31"/>
</dbReference>
<feature type="domain" description="Ig-like" evidence="7">
    <location>
        <begin position="2797"/>
        <end position="2888"/>
    </location>
</feature>
<reference evidence="10" key="1">
    <citation type="submission" date="2016-04" db="UniProtKB">
        <authorList>
            <consortium name="WormBaseParasite"/>
        </authorList>
    </citation>
    <scope>IDENTIFICATION</scope>
</reference>
<dbReference type="GO" id="GO:0045989">
    <property type="term" value="P:positive regulation of striated muscle contraction"/>
    <property type="evidence" value="ECO:0007669"/>
    <property type="project" value="UniProtKB-ARBA"/>
</dbReference>
<feature type="domain" description="Ig-like" evidence="7">
    <location>
        <begin position="2528"/>
        <end position="2621"/>
    </location>
</feature>
<feature type="domain" description="Ig-like" evidence="7">
    <location>
        <begin position="4075"/>
        <end position="4168"/>
    </location>
</feature>
<dbReference type="PROSITE" id="PS50835">
    <property type="entry name" value="IG_LIKE"/>
    <property type="match status" value="31"/>
</dbReference>
<feature type="domain" description="Ig-like" evidence="7">
    <location>
        <begin position="1880"/>
        <end position="1971"/>
    </location>
</feature>
<dbReference type="FunFam" id="2.60.40.10:FF:001721">
    <property type="entry name" value="KETtiN (Drosophila actin-binding) homolog"/>
    <property type="match status" value="1"/>
</dbReference>
<feature type="domain" description="Ig-like" evidence="7">
    <location>
        <begin position="422"/>
        <end position="512"/>
    </location>
</feature>
<proteinExistence type="predicted"/>
<feature type="domain" description="Ig-like" evidence="7">
    <location>
        <begin position="3170"/>
        <end position="3262"/>
    </location>
</feature>
<keyword evidence="9" id="KW-1185">Reference proteome</keyword>
<dbReference type="FunFam" id="2.60.40.10:FF:000119">
    <property type="entry name" value="Sallimus, isoform P"/>
    <property type="match status" value="11"/>
</dbReference>
<feature type="domain" description="Ig-like" evidence="7">
    <location>
        <begin position="3446"/>
        <end position="3528"/>
    </location>
</feature>
<protein>
    <submittedName>
        <fullName evidence="10">Myosin light chain kinase, smooth muscle</fullName>
    </submittedName>
</protein>
<dbReference type="InterPro" id="IPR013783">
    <property type="entry name" value="Ig-like_fold"/>
</dbReference>
<evidence type="ECO:0000256" key="1">
    <source>
        <dbReference type="ARBA" id="ARBA00004496"/>
    </source>
</evidence>
<dbReference type="FunFam" id="2.60.40.10:FF:001843">
    <property type="entry name" value="KETtiN (Drosophila actin-binding) homolog"/>
    <property type="match status" value="1"/>
</dbReference>
<feature type="domain" description="Ig-like" evidence="7">
    <location>
        <begin position="177"/>
        <end position="265"/>
    </location>
</feature>
<name>A0A0N4V3Q2_ENTVE</name>
<dbReference type="FunFam" id="2.60.40.10:FF:000697">
    <property type="entry name" value="titin isoform X1"/>
    <property type="match status" value="1"/>
</dbReference>
<feature type="domain" description="Ig-like" evidence="7">
    <location>
        <begin position="1218"/>
        <end position="1310"/>
    </location>
</feature>
<evidence type="ECO:0000256" key="5">
    <source>
        <dbReference type="ARBA" id="ARBA00023319"/>
    </source>
</evidence>
<evidence type="ECO:0000256" key="6">
    <source>
        <dbReference type="SAM" id="MobiDB-lite"/>
    </source>
</evidence>
<keyword evidence="4" id="KW-1015">Disulfide bond</keyword>
<dbReference type="CDD" id="cd00096">
    <property type="entry name" value="Ig"/>
    <property type="match status" value="7"/>
</dbReference>
<dbReference type="GO" id="GO:0031672">
    <property type="term" value="C:A band"/>
    <property type="evidence" value="ECO:0007669"/>
    <property type="project" value="UniProtKB-ARBA"/>
</dbReference>
<dbReference type="SMART" id="SM00408">
    <property type="entry name" value="IGc2"/>
    <property type="match status" value="25"/>
</dbReference>
<keyword evidence="2" id="KW-0963">Cytoplasm</keyword>
<dbReference type="SMART" id="SM00409">
    <property type="entry name" value="IG"/>
    <property type="match status" value="31"/>
</dbReference>
<feature type="domain" description="Ig-like" evidence="7">
    <location>
        <begin position="2932"/>
        <end position="3020"/>
    </location>
</feature>
<accession>A0A0N4V3Q2</accession>
<feature type="domain" description="Ig-like" evidence="7">
    <location>
        <begin position="1616"/>
        <end position="1710"/>
    </location>
</feature>
<dbReference type="WBParaSite" id="EVEC_0000469501-mRNA-1">
    <property type="protein sequence ID" value="EVEC_0000469501-mRNA-1"/>
    <property type="gene ID" value="EVEC_0000469501"/>
</dbReference>
<feature type="domain" description="Ig-like" evidence="7">
    <location>
        <begin position="4203"/>
        <end position="4291"/>
    </location>
</feature>
<feature type="compositionally biased region" description="Polar residues" evidence="6">
    <location>
        <begin position="19"/>
        <end position="42"/>
    </location>
</feature>
<dbReference type="GO" id="GO:0060298">
    <property type="term" value="P:positive regulation of sarcomere organization"/>
    <property type="evidence" value="ECO:0007669"/>
    <property type="project" value="UniProtKB-ARBA"/>
</dbReference>
<dbReference type="FunFam" id="2.60.40.10:FF:002009">
    <property type="match status" value="1"/>
</dbReference>
<reference evidence="8 9" key="2">
    <citation type="submission" date="2018-10" db="EMBL/GenBank/DDBJ databases">
        <authorList>
            <consortium name="Pathogen Informatics"/>
        </authorList>
    </citation>
    <scope>NUCLEOTIDE SEQUENCE [LARGE SCALE GENOMIC DNA]</scope>
</reference>
<dbReference type="InterPro" id="IPR036179">
    <property type="entry name" value="Ig-like_dom_sf"/>
</dbReference>
<dbReference type="EMBL" id="UXUI01007846">
    <property type="protein sequence ID" value="VDD89652.1"/>
    <property type="molecule type" value="Genomic_DNA"/>
</dbReference>
<feature type="domain" description="Ig-like" evidence="7">
    <location>
        <begin position="3885"/>
        <end position="3973"/>
    </location>
</feature>
<feature type="domain" description="Ig-like" evidence="7">
    <location>
        <begin position="817"/>
        <end position="908"/>
    </location>
</feature>
<dbReference type="STRING" id="51028.A0A0N4V3Q2"/>
<dbReference type="SUPFAM" id="SSF48726">
    <property type="entry name" value="Immunoglobulin"/>
    <property type="match status" value="31"/>
</dbReference>
<feature type="domain" description="Ig-like" evidence="7">
    <location>
        <begin position="2265"/>
        <end position="2356"/>
    </location>
</feature>
<feature type="domain" description="Ig-like" evidence="7">
    <location>
        <begin position="2138"/>
        <end position="2219"/>
    </location>
</feature>
<feature type="domain" description="Ig-like" evidence="7">
    <location>
        <begin position="2012"/>
        <end position="2103"/>
    </location>
</feature>
<feature type="domain" description="Ig-like" evidence="7">
    <location>
        <begin position="1351"/>
        <end position="1443"/>
    </location>
</feature>
<dbReference type="InterPro" id="IPR003598">
    <property type="entry name" value="Ig_sub2"/>
</dbReference>
<dbReference type="FunFam" id="2.60.40.10:FF:002429">
    <property type="entry name" value="KETtiN (Drosophila actin-binding) homolog"/>
    <property type="match status" value="1"/>
</dbReference>
<feature type="domain" description="Ig-like" evidence="7">
    <location>
        <begin position="2397"/>
        <end position="2487"/>
    </location>
</feature>
<dbReference type="FunFam" id="2.60.40.10:FF:000425">
    <property type="entry name" value="Myosin light chain kinase"/>
    <property type="match status" value="2"/>
</dbReference>
<feature type="domain" description="Ig-like" evidence="7">
    <location>
        <begin position="3984"/>
        <end position="4058"/>
    </location>
</feature>
<dbReference type="Proteomes" id="UP000274131">
    <property type="component" value="Unassembled WGS sequence"/>
</dbReference>
<feature type="domain" description="Ig-like" evidence="7">
    <location>
        <begin position="2660"/>
        <end position="2754"/>
    </location>
</feature>
<feature type="domain" description="Ig-like" evidence="7">
    <location>
        <begin position="1084"/>
        <end position="1177"/>
    </location>
</feature>
<dbReference type="GO" id="GO:0019899">
    <property type="term" value="F:enzyme binding"/>
    <property type="evidence" value="ECO:0007669"/>
    <property type="project" value="UniProtKB-ARBA"/>
</dbReference>
<feature type="domain" description="Ig-like" evidence="7">
    <location>
        <begin position="295"/>
        <end position="385"/>
    </location>
</feature>
<keyword evidence="3" id="KW-0677">Repeat</keyword>
<dbReference type="GO" id="GO:0040017">
    <property type="term" value="P:positive regulation of locomotion"/>
    <property type="evidence" value="ECO:0007669"/>
    <property type="project" value="UniProtKB-ARBA"/>
</dbReference>
<evidence type="ECO:0000256" key="2">
    <source>
        <dbReference type="ARBA" id="ARBA00022490"/>
    </source>
</evidence>